<evidence type="ECO:0000313" key="3">
    <source>
        <dbReference type="Proteomes" id="UP000256329"/>
    </source>
</evidence>
<proteinExistence type="predicted"/>
<dbReference type="InterPro" id="IPR014433">
    <property type="entry name" value="CooC"/>
</dbReference>
<evidence type="ECO:0000259" key="1">
    <source>
        <dbReference type="Pfam" id="PF01656"/>
    </source>
</evidence>
<dbReference type="Proteomes" id="UP000256329">
    <property type="component" value="Unassembled WGS sequence"/>
</dbReference>
<dbReference type="GO" id="GO:0005829">
    <property type="term" value="C:cytosol"/>
    <property type="evidence" value="ECO:0007669"/>
    <property type="project" value="TreeGrafter"/>
</dbReference>
<sequence>MPKVIVCGRGGSGKSTLVVLLAKALAERGKVLVVDADESNLGLPQMLGQEAPAKTLMGCLGGKKAVRERLKAALRGEGGEKVAFFTESFTPDDLPDECVSGKWPVKFLRVGKIEHSMEGCACPMGALARSFLKHLQTGSEEWVLVDTEAGVEHFGRGLLEGVDLVLGVVDPSYEAVLLAERARALTAEAGKKFGVVLNKVSEETEAFLRQELSARGIEVWGVLKLDTDIMRANLKGEPVPLEGTRRQMETLVTKLIT</sequence>
<keyword evidence="3" id="KW-1185">Reference proteome</keyword>
<dbReference type="GO" id="GO:0051782">
    <property type="term" value="P:negative regulation of cell division"/>
    <property type="evidence" value="ECO:0007669"/>
    <property type="project" value="TreeGrafter"/>
</dbReference>
<dbReference type="PANTHER" id="PTHR43384">
    <property type="entry name" value="SEPTUM SITE-DETERMINING PROTEIN MIND HOMOLOG, CHLOROPLASTIC-RELATED"/>
    <property type="match status" value="1"/>
</dbReference>
<dbReference type="GO" id="GO:0016887">
    <property type="term" value="F:ATP hydrolysis activity"/>
    <property type="evidence" value="ECO:0007669"/>
    <property type="project" value="TreeGrafter"/>
</dbReference>
<dbReference type="InterPro" id="IPR027417">
    <property type="entry name" value="P-loop_NTPase"/>
</dbReference>
<dbReference type="OrthoDB" id="7346657at2"/>
<protein>
    <submittedName>
        <fullName evidence="2">Nitrogenase reductase</fullName>
    </submittedName>
</protein>
<name>A0A3D8P305_9THEO</name>
<reference evidence="2 3" key="1">
    <citation type="submission" date="2018-08" db="EMBL/GenBank/DDBJ databases">
        <title>Form III RuBisCO-mediated autotrophy in Thermodesulfobium bacteria.</title>
        <authorList>
            <person name="Toshchakov S.V."/>
            <person name="Kublanov I.V."/>
            <person name="Frolov E."/>
            <person name="Bonch-Osmolovskaya E.A."/>
            <person name="Tourova T.P."/>
            <person name="Chernych N.A."/>
            <person name="Lebedinsky A.V."/>
        </authorList>
    </citation>
    <scope>NUCLEOTIDE SEQUENCE [LARGE SCALE GENOMIC DNA]</scope>
    <source>
        <strain evidence="2 3">SR</strain>
    </source>
</reference>
<dbReference type="Pfam" id="PF01656">
    <property type="entry name" value="CbiA"/>
    <property type="match status" value="1"/>
</dbReference>
<dbReference type="SUPFAM" id="SSF52540">
    <property type="entry name" value="P-loop containing nucleoside triphosphate hydrolases"/>
    <property type="match status" value="1"/>
</dbReference>
<dbReference type="InterPro" id="IPR002586">
    <property type="entry name" value="CobQ/CobB/MinD/ParA_Nub-bd_dom"/>
</dbReference>
<organism evidence="2 3">
    <name type="scientific">Ammonifex thiophilus</name>
    <dbReference type="NCBI Taxonomy" id="444093"/>
    <lineage>
        <taxon>Bacteria</taxon>
        <taxon>Bacillati</taxon>
        <taxon>Bacillota</taxon>
        <taxon>Clostridia</taxon>
        <taxon>Thermoanaerobacterales</taxon>
        <taxon>Thermoanaerobacteraceae</taxon>
        <taxon>Ammonifex</taxon>
    </lineage>
</organism>
<dbReference type="AlphaFoldDB" id="A0A3D8P305"/>
<dbReference type="GO" id="GO:0005524">
    <property type="term" value="F:ATP binding"/>
    <property type="evidence" value="ECO:0007669"/>
    <property type="project" value="TreeGrafter"/>
</dbReference>
<dbReference type="PANTHER" id="PTHR43384:SF3">
    <property type="entry name" value="AAA+ ATPASE DOMAIN-CONTAINING PROTEIN"/>
    <property type="match status" value="1"/>
</dbReference>
<feature type="domain" description="CobQ/CobB/MinD/ParA nucleotide binding" evidence="1">
    <location>
        <begin position="4"/>
        <end position="239"/>
    </location>
</feature>
<accession>A0A3D8P305</accession>
<dbReference type="EMBL" id="QSLN01000035">
    <property type="protein sequence ID" value="RDV80505.1"/>
    <property type="molecule type" value="Genomic_DNA"/>
</dbReference>
<dbReference type="RefSeq" id="WP_115793471.1">
    <property type="nucleotide sequence ID" value="NZ_QSLN01000035.1"/>
</dbReference>
<dbReference type="GO" id="GO:0009898">
    <property type="term" value="C:cytoplasmic side of plasma membrane"/>
    <property type="evidence" value="ECO:0007669"/>
    <property type="project" value="TreeGrafter"/>
</dbReference>
<gene>
    <name evidence="2" type="ORF">DXX99_10745</name>
</gene>
<dbReference type="Gene3D" id="3.40.50.300">
    <property type="entry name" value="P-loop containing nucleotide triphosphate hydrolases"/>
    <property type="match status" value="1"/>
</dbReference>
<dbReference type="InterPro" id="IPR050625">
    <property type="entry name" value="ParA/MinD_ATPase"/>
</dbReference>
<evidence type="ECO:0000313" key="2">
    <source>
        <dbReference type="EMBL" id="RDV80505.1"/>
    </source>
</evidence>
<comment type="caution">
    <text evidence="2">The sequence shown here is derived from an EMBL/GenBank/DDBJ whole genome shotgun (WGS) entry which is preliminary data.</text>
</comment>
<dbReference type="PIRSF" id="PIRSF005647">
    <property type="entry name" value="CooC"/>
    <property type="match status" value="1"/>
</dbReference>